<dbReference type="Pfam" id="PF13781">
    <property type="entry name" value="DoxX_3"/>
    <property type="match status" value="1"/>
</dbReference>
<dbReference type="RefSeq" id="WP_106702373.1">
    <property type="nucleotide sequence ID" value="NZ_CP027666.1"/>
</dbReference>
<evidence type="ECO:0000313" key="3">
    <source>
        <dbReference type="Proteomes" id="UP000239709"/>
    </source>
</evidence>
<feature type="transmembrane region" description="Helical" evidence="1">
    <location>
        <begin position="20"/>
        <end position="39"/>
    </location>
</feature>
<keyword evidence="3" id="KW-1185">Reference proteome</keyword>
<protein>
    <submittedName>
        <fullName evidence="2">Epimerase</fullName>
    </submittedName>
</protein>
<gene>
    <name evidence="2" type="ORF">C6570_05800</name>
</gene>
<keyword evidence="1" id="KW-0812">Transmembrane</keyword>
<evidence type="ECO:0000256" key="1">
    <source>
        <dbReference type="SAM" id="Phobius"/>
    </source>
</evidence>
<reference evidence="2 3" key="1">
    <citation type="submission" date="2018-03" db="EMBL/GenBank/DDBJ databases">
        <title>Genome sequencing of Ottowia sp.</title>
        <authorList>
            <person name="Kim S.-J."/>
            <person name="Heo J."/>
            <person name="Kwon S.-W."/>
        </authorList>
    </citation>
    <scope>NUCLEOTIDE SEQUENCE [LARGE SCALE GENOMIC DNA]</scope>
    <source>
        <strain evidence="2 3">KADR8-3</strain>
    </source>
</reference>
<feature type="transmembrane region" description="Helical" evidence="1">
    <location>
        <begin position="59"/>
        <end position="77"/>
    </location>
</feature>
<organism evidence="2 3">
    <name type="scientific">Ottowia oryzae</name>
    <dbReference type="NCBI Taxonomy" id="2109914"/>
    <lineage>
        <taxon>Bacteria</taxon>
        <taxon>Pseudomonadati</taxon>
        <taxon>Pseudomonadota</taxon>
        <taxon>Betaproteobacteria</taxon>
        <taxon>Burkholderiales</taxon>
        <taxon>Comamonadaceae</taxon>
        <taxon>Ottowia</taxon>
    </lineage>
</organism>
<keyword evidence="1" id="KW-1133">Transmembrane helix</keyword>
<dbReference type="InterPro" id="IPR025695">
    <property type="entry name" value="DoxX-like"/>
</dbReference>
<keyword evidence="1" id="KW-0472">Membrane</keyword>
<name>A0A2S0MDC2_9BURK</name>
<dbReference type="Proteomes" id="UP000239709">
    <property type="component" value="Chromosome"/>
</dbReference>
<dbReference type="KEGG" id="otk:C6570_05800"/>
<sequence>MSGLRPAAVPAAAPAGLGWLRISLVFVWLWTAAVSAWEWHGQSLALLDALPPAWAGSKPWLIGAGIALDAALGLWLLCRPGRAAYAAALVALAGMTLLATWVQPSWWLHPFGPLSKNVPIAAALVLLWRQSAREPAPCPGPSA</sequence>
<dbReference type="AlphaFoldDB" id="A0A2S0MDC2"/>
<feature type="transmembrane region" description="Helical" evidence="1">
    <location>
        <begin position="84"/>
        <end position="102"/>
    </location>
</feature>
<proteinExistence type="predicted"/>
<accession>A0A2S0MDC2</accession>
<dbReference type="EMBL" id="CP027666">
    <property type="protein sequence ID" value="AVO33816.1"/>
    <property type="molecule type" value="Genomic_DNA"/>
</dbReference>
<dbReference type="OrthoDB" id="5292533at2"/>
<evidence type="ECO:0000313" key="2">
    <source>
        <dbReference type="EMBL" id="AVO33816.1"/>
    </source>
</evidence>